<dbReference type="InterPro" id="IPR033120">
    <property type="entry name" value="HOTDOG_ACOT"/>
</dbReference>
<dbReference type="GO" id="GO:0052816">
    <property type="term" value="F:long-chain fatty acyl-CoA hydrolase activity"/>
    <property type="evidence" value="ECO:0007669"/>
    <property type="project" value="TreeGrafter"/>
</dbReference>
<name>A0A0F9TT34_9ZZZZ</name>
<dbReference type="InterPro" id="IPR040170">
    <property type="entry name" value="Cytosol_ACT"/>
</dbReference>
<dbReference type="GO" id="GO:0006637">
    <property type="term" value="P:acyl-CoA metabolic process"/>
    <property type="evidence" value="ECO:0007669"/>
    <property type="project" value="TreeGrafter"/>
</dbReference>
<dbReference type="CDD" id="cd03442">
    <property type="entry name" value="BFIT_BACH"/>
    <property type="match status" value="1"/>
</dbReference>
<dbReference type="InterPro" id="IPR029069">
    <property type="entry name" value="HotDog_dom_sf"/>
</dbReference>
<dbReference type="PROSITE" id="PS51770">
    <property type="entry name" value="HOTDOG_ACOT"/>
    <property type="match status" value="1"/>
</dbReference>
<dbReference type="InterPro" id="IPR006683">
    <property type="entry name" value="Thioestr_dom"/>
</dbReference>
<dbReference type="Pfam" id="PF03061">
    <property type="entry name" value="4HBT"/>
    <property type="match status" value="1"/>
</dbReference>
<evidence type="ECO:0000256" key="1">
    <source>
        <dbReference type="ARBA" id="ARBA00022801"/>
    </source>
</evidence>
<accession>A0A0F9TT34</accession>
<feature type="domain" description="HotDog ACOT-type" evidence="2">
    <location>
        <begin position="8"/>
        <end position="120"/>
    </location>
</feature>
<comment type="caution">
    <text evidence="3">The sequence shown here is derived from an EMBL/GenBank/DDBJ whole genome shotgun (WGS) entry which is preliminary data.</text>
</comment>
<reference evidence="3" key="1">
    <citation type="journal article" date="2015" name="Nature">
        <title>Complex archaea that bridge the gap between prokaryotes and eukaryotes.</title>
        <authorList>
            <person name="Spang A."/>
            <person name="Saw J.H."/>
            <person name="Jorgensen S.L."/>
            <person name="Zaremba-Niedzwiedzka K."/>
            <person name="Martijn J."/>
            <person name="Lind A.E."/>
            <person name="van Eijk R."/>
            <person name="Schleper C."/>
            <person name="Guy L."/>
            <person name="Ettema T.J."/>
        </authorList>
    </citation>
    <scope>NUCLEOTIDE SEQUENCE</scope>
</reference>
<dbReference type="AlphaFoldDB" id="A0A0F9TT34"/>
<sequence>MQETDILPRGDLTVRIPAMPADANANGDIFGGWVMSQMDLAAGIRAAERARGRVATIAVNALTFKRPVKIGDTLCVYSSIEKIGRTSITLSIEAWTKARASNARTKVTEGTFVMVAIDENGRPVAIPAETLAE</sequence>
<dbReference type="GO" id="GO:0005829">
    <property type="term" value="C:cytosol"/>
    <property type="evidence" value="ECO:0007669"/>
    <property type="project" value="TreeGrafter"/>
</dbReference>
<proteinExistence type="predicted"/>
<keyword evidence="1" id="KW-0378">Hydrolase</keyword>
<organism evidence="3">
    <name type="scientific">marine sediment metagenome</name>
    <dbReference type="NCBI Taxonomy" id="412755"/>
    <lineage>
        <taxon>unclassified sequences</taxon>
        <taxon>metagenomes</taxon>
        <taxon>ecological metagenomes</taxon>
    </lineage>
</organism>
<gene>
    <name evidence="3" type="ORF">LCGC14_0309210</name>
</gene>
<protein>
    <recommendedName>
        <fullName evidence="2">HotDog ACOT-type domain-containing protein</fullName>
    </recommendedName>
</protein>
<dbReference type="EMBL" id="LAZR01000200">
    <property type="protein sequence ID" value="KKN82499.1"/>
    <property type="molecule type" value="Genomic_DNA"/>
</dbReference>
<dbReference type="GO" id="GO:0009062">
    <property type="term" value="P:fatty acid catabolic process"/>
    <property type="evidence" value="ECO:0007669"/>
    <property type="project" value="TreeGrafter"/>
</dbReference>
<dbReference type="PANTHER" id="PTHR11049">
    <property type="entry name" value="ACYL COENZYME A THIOESTER HYDROLASE"/>
    <property type="match status" value="1"/>
</dbReference>
<dbReference type="Gene3D" id="3.10.129.10">
    <property type="entry name" value="Hotdog Thioesterase"/>
    <property type="match status" value="1"/>
</dbReference>
<evidence type="ECO:0000313" key="3">
    <source>
        <dbReference type="EMBL" id="KKN82499.1"/>
    </source>
</evidence>
<dbReference type="SUPFAM" id="SSF54637">
    <property type="entry name" value="Thioesterase/thiol ester dehydrase-isomerase"/>
    <property type="match status" value="1"/>
</dbReference>
<dbReference type="PANTHER" id="PTHR11049:SF5">
    <property type="entry name" value="ACYL-COA THIOESTER HYDROLASE YCIA"/>
    <property type="match status" value="1"/>
</dbReference>
<evidence type="ECO:0000259" key="2">
    <source>
        <dbReference type="PROSITE" id="PS51770"/>
    </source>
</evidence>